<dbReference type="SUPFAM" id="SSF53474">
    <property type="entry name" value="alpha/beta-Hydrolases"/>
    <property type="match status" value="1"/>
</dbReference>
<protein>
    <recommendedName>
        <fullName evidence="4">Alpha/beta hydrolase</fullName>
    </recommendedName>
</protein>
<comment type="caution">
    <text evidence="2">The sequence shown here is derived from an EMBL/GenBank/DDBJ whole genome shotgun (WGS) entry which is preliminary data.</text>
</comment>
<feature type="compositionally biased region" description="Low complexity" evidence="1">
    <location>
        <begin position="43"/>
        <end position="62"/>
    </location>
</feature>
<reference evidence="2 3" key="1">
    <citation type="submission" date="2024-04" db="EMBL/GenBank/DDBJ databases">
        <title>Genomic Markers of Mycobacteria.</title>
        <authorList>
            <person name="Soliman M.S."/>
            <person name="Elkholy A."/>
            <person name="Soliman N.S."/>
            <person name="Abbas A."/>
            <person name="Khayrat S."/>
            <person name="Shawky S."/>
        </authorList>
    </citation>
    <scope>NUCLEOTIDE SEQUENCE [LARGE SCALE GENOMIC DNA]</scope>
    <source>
        <strain evidence="2 3">Egy-CU-AM5</strain>
    </source>
</reference>
<evidence type="ECO:0000313" key="3">
    <source>
        <dbReference type="Proteomes" id="UP001558474"/>
    </source>
</evidence>
<name>A0ABV3V8T4_9MYCO</name>
<proteinExistence type="predicted"/>
<dbReference type="Gene3D" id="3.40.50.1820">
    <property type="entry name" value="alpha/beta hydrolase"/>
    <property type="match status" value="1"/>
</dbReference>
<evidence type="ECO:0008006" key="4">
    <source>
        <dbReference type="Google" id="ProtNLM"/>
    </source>
</evidence>
<organism evidence="2 3">
    <name type="scientific">Mycolicibacterium porcinum</name>
    <dbReference type="NCBI Taxonomy" id="39693"/>
    <lineage>
        <taxon>Bacteria</taxon>
        <taxon>Bacillati</taxon>
        <taxon>Actinomycetota</taxon>
        <taxon>Actinomycetes</taxon>
        <taxon>Mycobacteriales</taxon>
        <taxon>Mycobacteriaceae</taxon>
        <taxon>Mycolicibacterium</taxon>
    </lineage>
</organism>
<gene>
    <name evidence="2" type="ORF">ABFW12_05895</name>
</gene>
<dbReference type="Proteomes" id="UP001558474">
    <property type="component" value="Unassembled WGS sequence"/>
</dbReference>
<dbReference type="InterPro" id="IPR029058">
    <property type="entry name" value="AB_hydrolase_fold"/>
</dbReference>
<evidence type="ECO:0000256" key="1">
    <source>
        <dbReference type="SAM" id="MobiDB-lite"/>
    </source>
</evidence>
<keyword evidence="3" id="KW-1185">Reference proteome</keyword>
<sequence>MVNGSGCPEKARGIPLRYGLSVVAIGIGIAGASAHPVAWADPGTTGSSTSSTSSGQTSNHSSAGTGHGPKKPADRRSTRPKRPAAATKPKASDTADKPGKAAPDTTADDADNTPAVQPDSAAPQQESIADIVRGKLRAIKPPAPLRAENTRLDSPGFSPRTPAKRPVAVAPSAATTKIDPPASREALPRITAVFQAAPETAVNAVPLAAKIAAVSSTTETTPKPPEPLSPIAKIAELPGRIVNTVLQVLDITASANGPKSPISFAPINDALFAAFREIEGQLGLTKTPAVQPVPPTMTYNGPTTGKTPTVSQFLNAATAAYVWGGTPGDLKPFVVDGKQMESTNVLTGMSGKAWVTPEGQIIIAYQGTTGGTNLLHNPLIAISQVVADTQVIFTDTPPQAFFDAVDFEQEVEAAAIAQGYRKEDIFVTGHSLGGWEAAYVAQQTGLGGIGFESPGLNTTVPGNGADSGFVNVLTYGDTAAYFSTDLPGLQPFMPEYVPGGGSKPHYGAIVMIGNPDAAIPLMNSAALLNTGPIGGAIFVVDILVNFLQYHLPGIQAYHLGVDPNPGVVPWLGNASGPVNADYADMTIPELQKAASDAGTLIRP</sequence>
<feature type="region of interest" description="Disordered" evidence="1">
    <location>
        <begin position="41"/>
        <end position="126"/>
    </location>
</feature>
<dbReference type="EMBL" id="JBDLOU010000008">
    <property type="protein sequence ID" value="MEX3737763.1"/>
    <property type="molecule type" value="Genomic_DNA"/>
</dbReference>
<dbReference type="RefSeq" id="WP_144982664.1">
    <property type="nucleotide sequence ID" value="NZ_JBDLOU010000008.1"/>
</dbReference>
<feature type="compositionally biased region" description="Basic and acidic residues" evidence="1">
    <location>
        <begin position="90"/>
        <end position="99"/>
    </location>
</feature>
<evidence type="ECO:0000313" key="2">
    <source>
        <dbReference type="EMBL" id="MEX3737763.1"/>
    </source>
</evidence>
<feature type="region of interest" description="Disordered" evidence="1">
    <location>
        <begin position="140"/>
        <end position="180"/>
    </location>
</feature>
<accession>A0ABV3V8T4</accession>